<keyword evidence="2" id="KW-1185">Reference proteome</keyword>
<organism evidence="1 2">
    <name type="scientific">Streptomyces coffeae</name>
    <dbReference type="NCBI Taxonomy" id="621382"/>
    <lineage>
        <taxon>Bacteria</taxon>
        <taxon>Bacillati</taxon>
        <taxon>Actinomycetota</taxon>
        <taxon>Actinomycetes</taxon>
        <taxon>Kitasatosporales</taxon>
        <taxon>Streptomycetaceae</taxon>
        <taxon>Streptomyces</taxon>
    </lineage>
</organism>
<accession>A0ABS1NCC2</accession>
<dbReference type="RefSeq" id="WP_201875129.1">
    <property type="nucleotide sequence ID" value="NZ_JAERRF010000007.1"/>
</dbReference>
<gene>
    <name evidence="1" type="ORF">JK363_13650</name>
</gene>
<evidence type="ECO:0000313" key="2">
    <source>
        <dbReference type="Proteomes" id="UP000634229"/>
    </source>
</evidence>
<sequence>MRLHLLFQHGYLLVESEEEAGVGGRGGPVGGGHRLGQFQVRLAQRGLDAPNS</sequence>
<dbReference type="Proteomes" id="UP000634229">
    <property type="component" value="Unassembled WGS sequence"/>
</dbReference>
<evidence type="ECO:0000313" key="1">
    <source>
        <dbReference type="EMBL" id="MBL1097698.1"/>
    </source>
</evidence>
<comment type="caution">
    <text evidence="1">The sequence shown here is derived from an EMBL/GenBank/DDBJ whole genome shotgun (WGS) entry which is preliminary data.</text>
</comment>
<reference evidence="1 2" key="1">
    <citation type="submission" date="2021-01" db="EMBL/GenBank/DDBJ databases">
        <title>WGS of actinomycetes isolated from Thailand.</title>
        <authorList>
            <person name="Thawai C."/>
        </authorList>
    </citation>
    <scope>NUCLEOTIDE SEQUENCE [LARGE SCALE GENOMIC DNA]</scope>
    <source>
        <strain evidence="1 2">CA1R205</strain>
    </source>
</reference>
<name>A0ABS1NCC2_9ACTN</name>
<dbReference type="EMBL" id="JAERRF010000007">
    <property type="protein sequence ID" value="MBL1097698.1"/>
    <property type="molecule type" value="Genomic_DNA"/>
</dbReference>
<proteinExistence type="predicted"/>
<protein>
    <submittedName>
        <fullName evidence="1">Uncharacterized protein</fullName>
    </submittedName>
</protein>